<dbReference type="EMBL" id="CP042301">
    <property type="protein sequence ID" value="QDY99412.1"/>
    <property type="molecule type" value="Genomic_DNA"/>
</dbReference>
<dbReference type="InterPro" id="IPR050266">
    <property type="entry name" value="AB_hydrolase_sf"/>
</dbReference>
<dbReference type="PANTHER" id="PTHR43798">
    <property type="entry name" value="MONOACYLGLYCEROL LIPASE"/>
    <property type="match status" value="1"/>
</dbReference>
<evidence type="ECO:0000313" key="2">
    <source>
        <dbReference type="EMBL" id="QDY99412.1"/>
    </source>
</evidence>
<dbReference type="Gene3D" id="3.40.50.1820">
    <property type="entry name" value="alpha/beta hydrolase"/>
    <property type="match status" value="1"/>
</dbReference>
<evidence type="ECO:0000259" key="1">
    <source>
        <dbReference type="Pfam" id="PF00561"/>
    </source>
</evidence>
<dbReference type="KEGG" id="niy:FQ775_02935"/>
<protein>
    <submittedName>
        <fullName evidence="2">Alpha/beta hydrolase</fullName>
    </submittedName>
</protein>
<dbReference type="Pfam" id="PF00561">
    <property type="entry name" value="Abhydrolase_1"/>
    <property type="match status" value="1"/>
</dbReference>
<keyword evidence="3" id="KW-1185">Reference proteome</keyword>
<dbReference type="Proteomes" id="UP000321389">
    <property type="component" value="Chromosome"/>
</dbReference>
<dbReference type="RefSeq" id="WP_146298068.1">
    <property type="nucleotide sequence ID" value="NZ_CP042301.2"/>
</dbReference>
<sequence length="271" mass="29895">MWTSGEGMMMRAGGRWLEGKGFGPTPDKAPTIVMLHEGLGSAELWRDFPQKLADATGYGVFAYSRFGYGGSDPAPLPRPIDYMSREATEVLPEVLGAIGFRKGIFVGHSDGASIAAIYAGTVQDHRVRGLVLMAPHFFTEPMGLKSIAAAKLAYENSDLRQRLARYHVHVDNAFYGWNGAWLDPEFEKWNIEEVIAYLRVPVLAIQGVDDQYGTRAQIAALEEQSYNPVDVLMLEECRHSPFIDQPQKTLDAISDFVARLDAIEAAEAEAA</sequence>
<dbReference type="InterPro" id="IPR029058">
    <property type="entry name" value="AB_hydrolase_fold"/>
</dbReference>
<feature type="domain" description="AB hydrolase-1" evidence="1">
    <location>
        <begin position="30"/>
        <end position="139"/>
    </location>
</feature>
<dbReference type="InterPro" id="IPR000073">
    <property type="entry name" value="AB_hydrolase_1"/>
</dbReference>
<reference evidence="2" key="1">
    <citation type="submission" date="2020-04" db="EMBL/GenBank/DDBJ databases">
        <title>Nitratireductor sp. nov. isolated from mangrove soil.</title>
        <authorList>
            <person name="Ye Y."/>
        </authorList>
    </citation>
    <scope>NUCLEOTIDE SEQUENCE</scope>
    <source>
        <strain evidence="2">SY7</strain>
    </source>
</reference>
<dbReference type="GO" id="GO:0016787">
    <property type="term" value="F:hydrolase activity"/>
    <property type="evidence" value="ECO:0007669"/>
    <property type="project" value="UniProtKB-KW"/>
</dbReference>
<accession>A0A5B8KUY9</accession>
<dbReference type="GO" id="GO:0016020">
    <property type="term" value="C:membrane"/>
    <property type="evidence" value="ECO:0007669"/>
    <property type="project" value="TreeGrafter"/>
</dbReference>
<name>A0A5B8KUY9_9HYPH</name>
<dbReference type="SUPFAM" id="SSF53474">
    <property type="entry name" value="alpha/beta-Hydrolases"/>
    <property type="match status" value="1"/>
</dbReference>
<gene>
    <name evidence="2" type="ORF">FQ775_02935</name>
</gene>
<keyword evidence="2" id="KW-0378">Hydrolase</keyword>
<dbReference type="PANTHER" id="PTHR43798:SF33">
    <property type="entry name" value="HYDROLASE, PUTATIVE (AFU_ORTHOLOGUE AFUA_2G14860)-RELATED"/>
    <property type="match status" value="1"/>
</dbReference>
<dbReference type="OrthoDB" id="9779853at2"/>
<dbReference type="AlphaFoldDB" id="A0A5B8KUY9"/>
<proteinExistence type="predicted"/>
<evidence type="ECO:0000313" key="3">
    <source>
        <dbReference type="Proteomes" id="UP000321389"/>
    </source>
</evidence>
<organism evidence="2 3">
    <name type="scientific">Nitratireductor mangrovi</name>
    <dbReference type="NCBI Taxonomy" id="2599600"/>
    <lineage>
        <taxon>Bacteria</taxon>
        <taxon>Pseudomonadati</taxon>
        <taxon>Pseudomonadota</taxon>
        <taxon>Alphaproteobacteria</taxon>
        <taxon>Hyphomicrobiales</taxon>
        <taxon>Phyllobacteriaceae</taxon>
        <taxon>Nitratireductor</taxon>
    </lineage>
</organism>